<keyword evidence="8" id="KW-1185">Reference proteome</keyword>
<evidence type="ECO:0000313" key="7">
    <source>
        <dbReference type="EMBL" id="MDM8562657.1"/>
    </source>
</evidence>
<reference evidence="7" key="1">
    <citation type="submission" date="2023-06" db="EMBL/GenBank/DDBJ databases">
        <title>Uncultivated large filamentous bacteria from sulfidic sediments reveal new species and different genomic features in energy metabolism and defense.</title>
        <authorList>
            <person name="Fonseca A."/>
        </authorList>
    </citation>
    <scope>NUCLEOTIDE SEQUENCE</scope>
    <source>
        <strain evidence="7">HSG4</strain>
    </source>
</reference>
<evidence type="ECO:0000256" key="5">
    <source>
        <dbReference type="ARBA" id="ARBA00022801"/>
    </source>
</evidence>
<dbReference type="PANTHER" id="PTHR38039:SF1">
    <property type="entry name" value="TOXIN YOEB"/>
    <property type="match status" value="1"/>
</dbReference>
<evidence type="ECO:0000256" key="2">
    <source>
        <dbReference type="ARBA" id="ARBA00022649"/>
    </source>
</evidence>
<evidence type="ECO:0000256" key="6">
    <source>
        <dbReference type="ARBA" id="ARBA00030388"/>
    </source>
</evidence>
<dbReference type="Proteomes" id="UP001171945">
    <property type="component" value="Unassembled WGS sequence"/>
</dbReference>
<gene>
    <name evidence="7" type="ORF">QUF54_04810</name>
</gene>
<dbReference type="Pfam" id="PF06769">
    <property type="entry name" value="YoeB_toxin"/>
    <property type="match status" value="1"/>
</dbReference>
<dbReference type="PANTHER" id="PTHR38039">
    <property type="entry name" value="TOXIN YOEB"/>
    <property type="match status" value="1"/>
</dbReference>
<dbReference type="SUPFAM" id="SSF143011">
    <property type="entry name" value="RelE-like"/>
    <property type="match status" value="1"/>
</dbReference>
<protein>
    <recommendedName>
        <fullName evidence="6">Putative mRNA interferase YoeB</fullName>
    </recommendedName>
</protein>
<evidence type="ECO:0000256" key="1">
    <source>
        <dbReference type="ARBA" id="ARBA00008172"/>
    </source>
</evidence>
<proteinExistence type="inferred from homology"/>
<organism evidence="7 8">
    <name type="scientific">Candidatus Marithioploca araucensis</name>
    <dbReference type="NCBI Taxonomy" id="70273"/>
    <lineage>
        <taxon>Bacteria</taxon>
        <taxon>Pseudomonadati</taxon>
        <taxon>Pseudomonadota</taxon>
        <taxon>Gammaproteobacteria</taxon>
        <taxon>Thiotrichales</taxon>
        <taxon>Thiotrichaceae</taxon>
        <taxon>Candidatus Marithioploca</taxon>
    </lineage>
</organism>
<keyword evidence="4" id="KW-0255">Endonuclease</keyword>
<comment type="caution">
    <text evidence="7">The sequence shown here is derived from an EMBL/GenBank/DDBJ whole genome shotgun (WGS) entry which is preliminary data.</text>
</comment>
<keyword evidence="3" id="KW-0540">Nuclease</keyword>
<dbReference type="InterPro" id="IPR035093">
    <property type="entry name" value="RelE/ParE_toxin_dom_sf"/>
</dbReference>
<name>A0ABT7VSW3_9GAMM</name>
<evidence type="ECO:0000313" key="8">
    <source>
        <dbReference type="Proteomes" id="UP001171945"/>
    </source>
</evidence>
<evidence type="ECO:0000256" key="4">
    <source>
        <dbReference type="ARBA" id="ARBA00022759"/>
    </source>
</evidence>
<keyword evidence="5" id="KW-0378">Hydrolase</keyword>
<dbReference type="EMBL" id="JAUCGM010000239">
    <property type="protein sequence ID" value="MDM8562657.1"/>
    <property type="molecule type" value="Genomic_DNA"/>
</dbReference>
<keyword evidence="2" id="KW-1277">Toxin-antitoxin system</keyword>
<sequence>MKLIFTERGWEDYLWFQANERKLLKKINTLIKDIQREPFEGLGKPEPLKSNLSGYWSRRIDGEHRLVYEVNDTQTKLVIISCRYHYQK</sequence>
<dbReference type="NCBIfam" id="TIGR02116">
    <property type="entry name" value="toxin_Txe_YoeB"/>
    <property type="match status" value="1"/>
</dbReference>
<dbReference type="Gene3D" id="3.30.2310.20">
    <property type="entry name" value="RelE-like"/>
    <property type="match status" value="1"/>
</dbReference>
<accession>A0ABT7VSW3</accession>
<comment type="similarity">
    <text evidence="1">Belongs to the YoeB family.</text>
</comment>
<evidence type="ECO:0000256" key="3">
    <source>
        <dbReference type="ARBA" id="ARBA00022722"/>
    </source>
</evidence>
<dbReference type="InterPro" id="IPR009614">
    <property type="entry name" value="YoeB_toxin"/>
</dbReference>